<reference evidence="7" key="1">
    <citation type="submission" date="2022-08" db="EMBL/GenBank/DDBJ databases">
        <title>Alicyclobacillus dauci DSM2870, complete genome.</title>
        <authorList>
            <person name="Wang Q."/>
            <person name="Cai R."/>
            <person name="Wang Z."/>
        </authorList>
    </citation>
    <scope>NUCLEOTIDE SEQUENCE</scope>
    <source>
        <strain evidence="7">DSM 28700</strain>
    </source>
</reference>
<evidence type="ECO:0000313" key="7">
    <source>
        <dbReference type="EMBL" id="WAH37241.1"/>
    </source>
</evidence>
<comment type="pathway">
    <text evidence="1 4">Cofactor biosynthesis; adenosylcobalamin biosynthesis.</text>
</comment>
<evidence type="ECO:0000256" key="1">
    <source>
        <dbReference type="ARBA" id="ARBA00004953"/>
    </source>
</evidence>
<dbReference type="Proteomes" id="UP001164803">
    <property type="component" value="Chromosome"/>
</dbReference>
<dbReference type="Pfam" id="PF01656">
    <property type="entry name" value="CbiA"/>
    <property type="match status" value="1"/>
</dbReference>
<comment type="similarity">
    <text evidence="4">Belongs to the CobB/CobQ family. CobQ subfamily.</text>
</comment>
<dbReference type="Gene3D" id="3.40.50.300">
    <property type="entry name" value="P-loop containing nucleotide triphosphate hydrolases"/>
    <property type="match status" value="1"/>
</dbReference>
<name>A0ABY6Z4W4_9BACL</name>
<protein>
    <recommendedName>
        <fullName evidence="4">Cobyric acid synthase</fullName>
    </recommendedName>
</protein>
<dbReference type="CDD" id="cd05389">
    <property type="entry name" value="CobQ_N"/>
    <property type="match status" value="1"/>
</dbReference>
<dbReference type="InterPro" id="IPR029062">
    <property type="entry name" value="Class_I_gatase-like"/>
</dbReference>
<evidence type="ECO:0000313" key="8">
    <source>
        <dbReference type="Proteomes" id="UP001164803"/>
    </source>
</evidence>
<dbReference type="EMBL" id="CP104064">
    <property type="protein sequence ID" value="WAH37241.1"/>
    <property type="molecule type" value="Genomic_DNA"/>
</dbReference>
<dbReference type="PROSITE" id="PS51274">
    <property type="entry name" value="GATASE_COBBQ"/>
    <property type="match status" value="1"/>
</dbReference>
<feature type="domain" description="CobB/CobQ-like glutamine amidotransferase" evidence="6">
    <location>
        <begin position="268"/>
        <end position="458"/>
    </location>
</feature>
<evidence type="ECO:0000256" key="3">
    <source>
        <dbReference type="ARBA" id="ARBA00022962"/>
    </source>
</evidence>
<dbReference type="CDD" id="cd01750">
    <property type="entry name" value="GATase1_CobQ"/>
    <property type="match status" value="1"/>
</dbReference>
<dbReference type="InterPro" id="IPR011698">
    <property type="entry name" value="GATase_3"/>
</dbReference>
<dbReference type="InterPro" id="IPR027417">
    <property type="entry name" value="P-loop_NTPase"/>
</dbReference>
<dbReference type="InterPro" id="IPR033949">
    <property type="entry name" value="CobQ_GATase1"/>
</dbReference>
<dbReference type="NCBIfam" id="NF001989">
    <property type="entry name" value="PRK00784.1"/>
    <property type="match status" value="1"/>
</dbReference>
<accession>A0ABY6Z4W4</accession>
<evidence type="ECO:0000259" key="5">
    <source>
        <dbReference type="Pfam" id="PF01656"/>
    </source>
</evidence>
<evidence type="ECO:0000259" key="6">
    <source>
        <dbReference type="Pfam" id="PF07685"/>
    </source>
</evidence>
<dbReference type="Pfam" id="PF07685">
    <property type="entry name" value="GATase_3"/>
    <property type="match status" value="1"/>
</dbReference>
<dbReference type="InterPro" id="IPR047045">
    <property type="entry name" value="CobQ_N"/>
</dbReference>
<feature type="domain" description="CobQ/CobB/MinD/ParA nucleotide binding" evidence="5">
    <location>
        <begin position="5"/>
        <end position="233"/>
    </location>
</feature>
<feature type="active site" evidence="4">
    <location>
        <position position="451"/>
    </location>
</feature>
<organism evidence="7 8">
    <name type="scientific">Alicyclobacillus dauci</name>
    <dbReference type="NCBI Taxonomy" id="1475485"/>
    <lineage>
        <taxon>Bacteria</taxon>
        <taxon>Bacillati</taxon>
        <taxon>Bacillota</taxon>
        <taxon>Bacilli</taxon>
        <taxon>Bacillales</taxon>
        <taxon>Alicyclobacillaceae</taxon>
        <taxon>Alicyclobacillus</taxon>
    </lineage>
</organism>
<comment type="function">
    <text evidence="4">Catalyzes amidations at positions B, D, E, and G on adenosylcobyrinic A,C-diamide. NH(2) groups are provided by glutamine, and one molecule of ATP is hydrogenolyzed for each amidation.</text>
</comment>
<keyword evidence="2 4" id="KW-0169">Cobalamin biosynthesis</keyword>
<dbReference type="HAMAP" id="MF_00028">
    <property type="entry name" value="CobQ"/>
    <property type="match status" value="1"/>
</dbReference>
<dbReference type="SUPFAM" id="SSF52540">
    <property type="entry name" value="P-loop containing nucleoside triphosphate hydrolases"/>
    <property type="match status" value="1"/>
</dbReference>
<dbReference type="NCBIfam" id="TIGR00313">
    <property type="entry name" value="cobQ"/>
    <property type="match status" value="1"/>
</dbReference>
<proteinExistence type="inferred from homology"/>
<dbReference type="SUPFAM" id="SSF52317">
    <property type="entry name" value="Class I glutamine amidotransferase-like"/>
    <property type="match status" value="1"/>
</dbReference>
<dbReference type="InterPro" id="IPR002586">
    <property type="entry name" value="CobQ/CobB/MinD/ParA_Nub-bd_dom"/>
</dbReference>
<sequence>MAKGIMVVGTASHVGKSVIATALCRILKQDGYDVVPFKAQNMSLNSAVTPSGREIGRSQAAQAQACGVAPNEHMNPILLKPTSPSESQVIVQGRVVGREWAFSESTNRLDFLWSRVVESYQYLTQRHDVMVIEGAGSPVELNLKSRDLANMRTAELADADVLLVADIDRGGVFASVYGTLQLLTQSERERVKGIIINRFRGDPALFEDGVRQMESLTGVPVVGVIPYIEHVGVDEEDGVALESASETQRRHFATTKAIEDGQDMPKLRIAIIQLPYISNFTDIDPLLLEPDIEVHFCSRSAELEGAAAVIVPGSKNTMADLAWLHDRGFTEALHQLVQHGAFVVGICGGYQMLGRKVHDPLQVESRLGRCQGIGLFDDETTFQADKRTVLVQGTLCGPYEDIRVHGYEIHMGVTTRNRSKPFAQIRDGDSDIWVDEGSCSEDGAIIGTYMHGIFHNDAFRLAWLNSLRLKSGLSERAEIIAVDELREAAYDRLADTVRANLDMNRIYQLLRG</sequence>
<dbReference type="Gene3D" id="3.40.50.880">
    <property type="match status" value="1"/>
</dbReference>
<evidence type="ECO:0000256" key="2">
    <source>
        <dbReference type="ARBA" id="ARBA00022573"/>
    </source>
</evidence>
<keyword evidence="3 4" id="KW-0315">Glutamine amidotransferase</keyword>
<feature type="active site" description="Nucleophile" evidence="4">
    <location>
        <position position="347"/>
    </location>
</feature>
<dbReference type="PANTHER" id="PTHR21343">
    <property type="entry name" value="DETHIOBIOTIN SYNTHETASE"/>
    <property type="match status" value="1"/>
</dbReference>
<dbReference type="RefSeq" id="WP_268044703.1">
    <property type="nucleotide sequence ID" value="NZ_CP104064.1"/>
</dbReference>
<evidence type="ECO:0000256" key="4">
    <source>
        <dbReference type="HAMAP-Rule" id="MF_00028"/>
    </source>
</evidence>
<gene>
    <name evidence="4" type="primary">cobQ</name>
    <name evidence="7" type="ORF">NZD86_01440</name>
</gene>
<keyword evidence="8" id="KW-1185">Reference proteome</keyword>
<dbReference type="InterPro" id="IPR004459">
    <property type="entry name" value="CobQ_synth"/>
</dbReference>
<dbReference type="PANTHER" id="PTHR21343:SF1">
    <property type="entry name" value="COBYRIC ACID SYNTHASE"/>
    <property type="match status" value="1"/>
</dbReference>